<comment type="caution">
    <text evidence="1">The sequence shown here is derived from an EMBL/GenBank/DDBJ whole genome shotgun (WGS) entry which is preliminary data.</text>
</comment>
<gene>
    <name evidence="1" type="ORF">FBUS_03056</name>
</gene>
<proteinExistence type="predicted"/>
<reference evidence="1" key="1">
    <citation type="submission" date="2019-05" db="EMBL/GenBank/DDBJ databases">
        <title>Annotation for the trematode Fasciolopsis buski.</title>
        <authorList>
            <person name="Choi Y.-J."/>
        </authorList>
    </citation>
    <scope>NUCLEOTIDE SEQUENCE</scope>
    <source>
        <strain evidence="1">HT</strain>
        <tissue evidence="1">Whole worm</tissue>
    </source>
</reference>
<protein>
    <submittedName>
        <fullName evidence="1">Uncharacterized protein</fullName>
    </submittedName>
</protein>
<evidence type="ECO:0000313" key="1">
    <source>
        <dbReference type="EMBL" id="KAA0184316.1"/>
    </source>
</evidence>
<sequence length="99" mass="11174">MISRVLTVESKLNPAIRSPLAYFLTHRYQSSSKSSLLGYEYVCNARAPINPTSSTSNERTSFAETLKQATRHRSKEAREFAAHKLPRVVMADSHKYGDN</sequence>
<accession>A0A8E0RPS6</accession>
<name>A0A8E0RPS6_9TREM</name>
<dbReference type="OrthoDB" id="341300at2759"/>
<evidence type="ECO:0000313" key="2">
    <source>
        <dbReference type="Proteomes" id="UP000728185"/>
    </source>
</evidence>
<organism evidence="1 2">
    <name type="scientific">Fasciolopsis buskii</name>
    <dbReference type="NCBI Taxonomy" id="27845"/>
    <lineage>
        <taxon>Eukaryota</taxon>
        <taxon>Metazoa</taxon>
        <taxon>Spiralia</taxon>
        <taxon>Lophotrochozoa</taxon>
        <taxon>Platyhelminthes</taxon>
        <taxon>Trematoda</taxon>
        <taxon>Digenea</taxon>
        <taxon>Plagiorchiida</taxon>
        <taxon>Echinostomata</taxon>
        <taxon>Echinostomatoidea</taxon>
        <taxon>Fasciolidae</taxon>
        <taxon>Fasciolopsis</taxon>
    </lineage>
</organism>
<dbReference type="Proteomes" id="UP000728185">
    <property type="component" value="Unassembled WGS sequence"/>
</dbReference>
<dbReference type="EMBL" id="LUCM01011182">
    <property type="protein sequence ID" value="KAA0184316.1"/>
    <property type="molecule type" value="Genomic_DNA"/>
</dbReference>
<keyword evidence="2" id="KW-1185">Reference proteome</keyword>
<dbReference type="AlphaFoldDB" id="A0A8E0RPS6"/>